<proteinExistence type="predicted"/>
<keyword evidence="1" id="KW-0966">Cell projection</keyword>
<keyword evidence="2" id="KW-1185">Reference proteome</keyword>
<dbReference type="Proteomes" id="UP000501830">
    <property type="component" value="Chromosome"/>
</dbReference>
<dbReference type="PANTHER" id="PTHR39185">
    <property type="entry name" value="SWARMING MOTILITY PROTEIN SWRD"/>
    <property type="match status" value="1"/>
</dbReference>
<dbReference type="Pfam" id="PF06289">
    <property type="entry name" value="FlbD"/>
    <property type="match status" value="1"/>
</dbReference>
<keyword evidence="1" id="KW-0969">Cilium</keyword>
<evidence type="ECO:0000313" key="1">
    <source>
        <dbReference type="EMBL" id="QIK51608.1"/>
    </source>
</evidence>
<name>A0A6G7WHD2_9LACT</name>
<accession>A0A6G7WHD2</accession>
<dbReference type="GeneID" id="94552790"/>
<dbReference type="PANTHER" id="PTHR39185:SF1">
    <property type="entry name" value="SWARMING MOTILITY PROTEIN SWRD"/>
    <property type="match status" value="1"/>
</dbReference>
<gene>
    <name evidence="1" type="ORF">G7058_05820</name>
</gene>
<dbReference type="RefSeq" id="WP_166062665.1">
    <property type="nucleotide sequence ID" value="NZ_CP049889.1"/>
</dbReference>
<dbReference type="InterPro" id="IPR009384">
    <property type="entry name" value="SwrD-like"/>
</dbReference>
<protein>
    <submittedName>
        <fullName evidence="1">Flagellar FlbD family protein</fullName>
    </submittedName>
</protein>
<reference evidence="1 2" key="1">
    <citation type="journal article" date="2017" name="Int. J. Syst. Evol. Microbiol.">
        <title>Jeotgalibaca porci sp. nov. and Jeotgalibaca arthritidis sp. nov., isolated from pigs, and emended description of the genus Jeotgalibaca.</title>
        <authorList>
            <person name="Zamora L."/>
            <person name="Perez-Sancho M."/>
            <person name="Dominguez L."/>
            <person name="Fernandez-Garayzabal J.F."/>
            <person name="Vela A.I."/>
        </authorList>
    </citation>
    <scope>NUCLEOTIDE SEQUENCE [LARGE SCALE GENOMIC DNA]</scope>
    <source>
        <strain evidence="1 2">CCUG 69148</strain>
    </source>
</reference>
<dbReference type="AlphaFoldDB" id="A0A6G7WHD2"/>
<sequence>MIKLKTITGKEFLLNNDLIYRVDVEYDTIITLINGKTLRVQDTTEEIAEKVMAFKREVMNPFERKSEQ</sequence>
<organism evidence="1 2">
    <name type="scientific">Jeotgalibaca porci</name>
    <dbReference type="NCBI Taxonomy" id="1868793"/>
    <lineage>
        <taxon>Bacteria</taxon>
        <taxon>Bacillati</taxon>
        <taxon>Bacillota</taxon>
        <taxon>Bacilli</taxon>
        <taxon>Lactobacillales</taxon>
        <taxon>Carnobacteriaceae</taxon>
        <taxon>Jeotgalibaca</taxon>
    </lineage>
</organism>
<keyword evidence="1" id="KW-0282">Flagellum</keyword>
<evidence type="ECO:0000313" key="2">
    <source>
        <dbReference type="Proteomes" id="UP000501830"/>
    </source>
</evidence>
<dbReference type="EMBL" id="CP049889">
    <property type="protein sequence ID" value="QIK51608.1"/>
    <property type="molecule type" value="Genomic_DNA"/>
</dbReference>
<dbReference type="KEGG" id="jpo:G7058_05820"/>